<organism evidence="2 3">
    <name type="scientific">Colletotrichum spaethianum</name>
    <dbReference type="NCBI Taxonomy" id="700344"/>
    <lineage>
        <taxon>Eukaryota</taxon>
        <taxon>Fungi</taxon>
        <taxon>Dikarya</taxon>
        <taxon>Ascomycota</taxon>
        <taxon>Pezizomycotina</taxon>
        <taxon>Sordariomycetes</taxon>
        <taxon>Hypocreomycetidae</taxon>
        <taxon>Glomerellales</taxon>
        <taxon>Glomerellaceae</taxon>
        <taxon>Colletotrichum</taxon>
        <taxon>Colletotrichum spaethianum species complex</taxon>
    </lineage>
</organism>
<proteinExistence type="predicted"/>
<accession>A0AA37L4Y7</accession>
<evidence type="ECO:0000256" key="1">
    <source>
        <dbReference type="SAM" id="MobiDB-lite"/>
    </source>
</evidence>
<sequence length="112" mass="12218">MPSVVYVKDTAPYTGRVEAPSLAGGNSHVETMECKCRRPRRKMICGSSAGPGAGSGRRALQKSHSNANGFWSRGDKESGRDVWARSLFRCAKDSKSLMQITLGQGFRVRQAQ</sequence>
<evidence type="ECO:0000313" key="2">
    <source>
        <dbReference type="EMBL" id="GKT40659.1"/>
    </source>
</evidence>
<dbReference type="GeneID" id="73321642"/>
<reference evidence="2 3" key="1">
    <citation type="submission" date="2022-03" db="EMBL/GenBank/DDBJ databases">
        <title>Genome data of Colletotrichum spp.</title>
        <authorList>
            <person name="Utami Y.D."/>
            <person name="Hiruma K."/>
        </authorList>
    </citation>
    <scope>NUCLEOTIDE SEQUENCE [LARGE SCALE GENOMIC DNA]</scope>
    <source>
        <strain evidence="2 3">MAFF 239500</strain>
    </source>
</reference>
<dbReference type="RefSeq" id="XP_049123009.1">
    <property type="nucleotide sequence ID" value="XM_049267052.1"/>
</dbReference>
<comment type="caution">
    <text evidence="2">The sequence shown here is derived from an EMBL/GenBank/DDBJ whole genome shotgun (WGS) entry which is preliminary data.</text>
</comment>
<gene>
    <name evidence="2" type="ORF">ColSpa_00840</name>
</gene>
<keyword evidence="3" id="KW-1185">Reference proteome</keyword>
<feature type="region of interest" description="Disordered" evidence="1">
    <location>
        <begin position="45"/>
        <end position="77"/>
    </location>
</feature>
<dbReference type="Proteomes" id="UP001055115">
    <property type="component" value="Unassembled WGS sequence"/>
</dbReference>
<dbReference type="AlphaFoldDB" id="A0AA37L4Y7"/>
<protein>
    <submittedName>
        <fullName evidence="2">Uncharacterized protein</fullName>
    </submittedName>
</protein>
<evidence type="ECO:0000313" key="3">
    <source>
        <dbReference type="Proteomes" id="UP001055115"/>
    </source>
</evidence>
<name>A0AA37L4Y7_9PEZI</name>
<dbReference type="EMBL" id="BQXU01000001">
    <property type="protein sequence ID" value="GKT40659.1"/>
    <property type="molecule type" value="Genomic_DNA"/>
</dbReference>